<dbReference type="InterPro" id="IPR038670">
    <property type="entry name" value="HslJ-like_sf"/>
</dbReference>
<dbReference type="InterPro" id="IPR053147">
    <property type="entry name" value="Hsp_HslJ-like"/>
</dbReference>
<dbReference type="PANTHER" id="PTHR35535">
    <property type="entry name" value="HEAT SHOCK PROTEIN HSLJ"/>
    <property type="match status" value="1"/>
</dbReference>
<dbReference type="PROSITE" id="PS51257">
    <property type="entry name" value="PROKAR_LIPOPROTEIN"/>
    <property type="match status" value="1"/>
</dbReference>
<evidence type="ECO:0000313" key="5">
    <source>
        <dbReference type="Proteomes" id="UP000243629"/>
    </source>
</evidence>
<dbReference type="PANTHER" id="PTHR35535:SF1">
    <property type="entry name" value="HEAT SHOCK PROTEIN HSLJ"/>
    <property type="match status" value="1"/>
</dbReference>
<feature type="domain" description="DUF4377" evidence="3">
    <location>
        <begin position="171"/>
        <end position="254"/>
    </location>
</feature>
<dbReference type="AlphaFoldDB" id="A0A1I4S8S6"/>
<dbReference type="Pfam" id="PF14302">
    <property type="entry name" value="DUF4377"/>
    <property type="match status" value="1"/>
</dbReference>
<accession>A0A1I4S8S6</accession>
<feature type="chain" id="PRO_5017412988" evidence="1">
    <location>
        <begin position="25"/>
        <end position="260"/>
    </location>
</feature>
<feature type="domain" description="DUF306" evidence="2">
    <location>
        <begin position="34"/>
        <end position="149"/>
    </location>
</feature>
<evidence type="ECO:0000259" key="3">
    <source>
        <dbReference type="Pfam" id="PF14302"/>
    </source>
</evidence>
<dbReference type="RefSeq" id="WP_093476074.1">
    <property type="nucleotide sequence ID" value="NZ_FOUI01000009.1"/>
</dbReference>
<evidence type="ECO:0000259" key="2">
    <source>
        <dbReference type="Pfam" id="PF03724"/>
    </source>
</evidence>
<keyword evidence="1" id="KW-0732">Signal</keyword>
<protein>
    <submittedName>
        <fullName evidence="4">Heat shock protein HslJ</fullName>
    </submittedName>
</protein>
<dbReference type="OrthoDB" id="7871744at2"/>
<dbReference type="Gene3D" id="2.40.128.270">
    <property type="match status" value="1"/>
</dbReference>
<gene>
    <name evidence="4" type="ORF">SAMN05216217_10956</name>
</gene>
<dbReference type="EMBL" id="FOUI01000009">
    <property type="protein sequence ID" value="SFM60690.1"/>
    <property type="molecule type" value="Genomic_DNA"/>
</dbReference>
<evidence type="ECO:0000256" key="1">
    <source>
        <dbReference type="SAM" id="SignalP"/>
    </source>
</evidence>
<keyword evidence="4" id="KW-0346">Stress response</keyword>
<reference evidence="5" key="1">
    <citation type="submission" date="2016-10" db="EMBL/GenBank/DDBJ databases">
        <authorList>
            <person name="Varghese N."/>
            <person name="Submissions S."/>
        </authorList>
    </citation>
    <scope>NUCLEOTIDE SEQUENCE [LARGE SCALE GENOMIC DNA]</scope>
    <source>
        <strain evidence="5">DSM 24213</strain>
    </source>
</reference>
<sequence length="260" mass="29308">MSSTPRLSLLLLGSALLVACNATSTPTAPGPEPQLQGWHWQLQQALQADGSPIAELSGVPEQPLQLNFEEQRLGITGSCNLIGGDYRIEQQRLQVGQLMQTMMYCDNQALMQRESAIRDFLGQSLQLHVQDNGEQRQLQLTNAAGQQLLLQGTPTAETRYGSTPEIVFLEVSQDLADCQHPLMPEHRCLKVRDLHYDEQGLQRNAGEWRLMYESIEGFEHQAGIRNVLRLKRFTRAQPPADASRFVWVLDMVVESEMMIR</sequence>
<keyword evidence="5" id="KW-1185">Reference proteome</keyword>
<proteinExistence type="predicted"/>
<organism evidence="4 5">
    <name type="scientific">Halopseudomonas yangmingensis</name>
    <dbReference type="NCBI Taxonomy" id="1720063"/>
    <lineage>
        <taxon>Bacteria</taxon>
        <taxon>Pseudomonadati</taxon>
        <taxon>Pseudomonadota</taxon>
        <taxon>Gammaproteobacteria</taxon>
        <taxon>Pseudomonadales</taxon>
        <taxon>Pseudomonadaceae</taxon>
        <taxon>Halopseudomonas</taxon>
    </lineage>
</organism>
<name>A0A1I4S8S6_9GAMM</name>
<feature type="signal peptide" evidence="1">
    <location>
        <begin position="1"/>
        <end position="24"/>
    </location>
</feature>
<dbReference type="Pfam" id="PF03724">
    <property type="entry name" value="META"/>
    <property type="match status" value="1"/>
</dbReference>
<evidence type="ECO:0000313" key="4">
    <source>
        <dbReference type="EMBL" id="SFM60690.1"/>
    </source>
</evidence>
<dbReference type="InterPro" id="IPR025485">
    <property type="entry name" value="DUF4377"/>
</dbReference>
<dbReference type="InterPro" id="IPR005184">
    <property type="entry name" value="DUF306_Meta_HslJ"/>
</dbReference>
<dbReference type="Proteomes" id="UP000243629">
    <property type="component" value="Unassembled WGS sequence"/>
</dbReference>
<dbReference type="STRING" id="1720063.SAMN05216217_10956"/>